<dbReference type="EMBL" id="JANVFU010000005">
    <property type="protein sequence ID" value="KAJ3745311.1"/>
    <property type="molecule type" value="Genomic_DNA"/>
</dbReference>
<dbReference type="AlphaFoldDB" id="A0A9W8P2B6"/>
<evidence type="ECO:0000313" key="3">
    <source>
        <dbReference type="Proteomes" id="UP001142393"/>
    </source>
</evidence>
<accession>A0A9W8P2B6</accession>
<dbReference type="SUPFAM" id="SSF56112">
    <property type="entry name" value="Protein kinase-like (PK-like)"/>
    <property type="match status" value="1"/>
</dbReference>
<organism evidence="2 3">
    <name type="scientific">Lentinula detonsa</name>
    <dbReference type="NCBI Taxonomy" id="2804962"/>
    <lineage>
        <taxon>Eukaryota</taxon>
        <taxon>Fungi</taxon>
        <taxon>Dikarya</taxon>
        <taxon>Basidiomycota</taxon>
        <taxon>Agaricomycotina</taxon>
        <taxon>Agaricomycetes</taxon>
        <taxon>Agaricomycetidae</taxon>
        <taxon>Agaricales</taxon>
        <taxon>Marasmiineae</taxon>
        <taxon>Omphalotaceae</taxon>
        <taxon>Lentinula</taxon>
    </lineage>
</organism>
<feature type="chain" id="PRO_5040847961" description="Protein kinase domain-containing protein" evidence="1">
    <location>
        <begin position="24"/>
        <end position="224"/>
    </location>
</feature>
<dbReference type="InterPro" id="IPR011009">
    <property type="entry name" value="Kinase-like_dom_sf"/>
</dbReference>
<feature type="signal peptide" evidence="1">
    <location>
        <begin position="1"/>
        <end position="23"/>
    </location>
</feature>
<dbReference type="Proteomes" id="UP001142393">
    <property type="component" value="Unassembled WGS sequence"/>
</dbReference>
<protein>
    <recommendedName>
        <fullName evidence="4">Protein kinase domain-containing protein</fullName>
    </recommendedName>
</protein>
<evidence type="ECO:0000256" key="1">
    <source>
        <dbReference type="SAM" id="SignalP"/>
    </source>
</evidence>
<evidence type="ECO:0000313" key="2">
    <source>
        <dbReference type="EMBL" id="KAJ3745311.1"/>
    </source>
</evidence>
<proteinExistence type="predicted"/>
<keyword evidence="3" id="KW-1185">Reference proteome</keyword>
<reference evidence="2 3" key="1">
    <citation type="journal article" date="2023" name="Proc. Natl. Acad. Sci. U.S.A.">
        <title>A global phylogenomic analysis of the shiitake genus Lentinula.</title>
        <authorList>
            <person name="Sierra-Patev S."/>
            <person name="Min B."/>
            <person name="Naranjo-Ortiz M."/>
            <person name="Looney B."/>
            <person name="Konkel Z."/>
            <person name="Slot J.C."/>
            <person name="Sakamoto Y."/>
            <person name="Steenwyk J.L."/>
            <person name="Rokas A."/>
            <person name="Carro J."/>
            <person name="Camarero S."/>
            <person name="Ferreira P."/>
            <person name="Molpeceres G."/>
            <person name="Ruiz-Duenas F.J."/>
            <person name="Serrano A."/>
            <person name="Henrissat B."/>
            <person name="Drula E."/>
            <person name="Hughes K.W."/>
            <person name="Mata J.L."/>
            <person name="Ishikawa N.K."/>
            <person name="Vargas-Isla R."/>
            <person name="Ushijima S."/>
            <person name="Smith C.A."/>
            <person name="Donoghue J."/>
            <person name="Ahrendt S."/>
            <person name="Andreopoulos W."/>
            <person name="He G."/>
            <person name="LaButti K."/>
            <person name="Lipzen A."/>
            <person name="Ng V."/>
            <person name="Riley R."/>
            <person name="Sandor L."/>
            <person name="Barry K."/>
            <person name="Martinez A.T."/>
            <person name="Xiao Y."/>
            <person name="Gibbons J.G."/>
            <person name="Terashima K."/>
            <person name="Grigoriev I.V."/>
            <person name="Hibbett D."/>
        </authorList>
    </citation>
    <scope>NUCLEOTIDE SEQUENCE [LARGE SCALE GENOMIC DNA]</scope>
    <source>
        <strain evidence="2 3">TFB7810</strain>
    </source>
</reference>
<gene>
    <name evidence="2" type="ORF">DFH05DRAFT_1542285</name>
</gene>
<evidence type="ECO:0008006" key="4">
    <source>
        <dbReference type="Google" id="ProtNLM"/>
    </source>
</evidence>
<keyword evidence="1" id="KW-0732">Signal</keyword>
<name>A0A9W8P2B6_9AGAR</name>
<sequence>MKFTMWKAKLSILVLGSSTSILALPQPQPPWLGKYIAHSFTLEDRNIFAPFSKLELGDLISNEGYTAEVKWVHKFRGIQRNDLVAKVFRPHTTVTADYVCDEIEALKQIGEFHAAGIYDGSMVIIMDKKPGGILQNTKQYEQAAPSDQSRLRSEAEKKYCEKVAKIAIDKKAYHVDNNSGNYLVQFDEMTDTIRSVEVVDWGLARIVNEPVPKEEEVYQYCMDQ</sequence>
<comment type="caution">
    <text evidence="2">The sequence shown here is derived from an EMBL/GenBank/DDBJ whole genome shotgun (WGS) entry which is preliminary data.</text>
</comment>